<dbReference type="eggNOG" id="COG0412">
    <property type="taxonomic scope" value="Bacteria"/>
</dbReference>
<organism evidence="3 4">
    <name type="scientific">Parvibaculum lavamentivorans (strain DS-1 / DSM 13023 / NCIMB 13966)</name>
    <dbReference type="NCBI Taxonomy" id="402881"/>
    <lineage>
        <taxon>Bacteria</taxon>
        <taxon>Pseudomonadati</taxon>
        <taxon>Pseudomonadota</taxon>
        <taxon>Alphaproteobacteria</taxon>
        <taxon>Hyphomicrobiales</taxon>
        <taxon>Parvibaculaceae</taxon>
        <taxon>Parvibaculum</taxon>
    </lineage>
</organism>
<dbReference type="PANTHER" id="PTHR22946">
    <property type="entry name" value="DIENELACTONE HYDROLASE DOMAIN-CONTAINING PROTEIN-RELATED"/>
    <property type="match status" value="1"/>
</dbReference>
<dbReference type="HOGENOM" id="CLU_048587_1_0_5"/>
<keyword evidence="4" id="KW-1185">Reference proteome</keyword>
<dbReference type="Pfam" id="PF12146">
    <property type="entry name" value="Hydrolase_4"/>
    <property type="match status" value="1"/>
</dbReference>
<accession>A7HX26</accession>
<evidence type="ECO:0000256" key="1">
    <source>
        <dbReference type="ARBA" id="ARBA00022801"/>
    </source>
</evidence>
<gene>
    <name evidence="3" type="ordered locus">Plav_2852</name>
</gene>
<evidence type="ECO:0000313" key="4">
    <source>
        <dbReference type="Proteomes" id="UP000006377"/>
    </source>
</evidence>
<evidence type="ECO:0000313" key="3">
    <source>
        <dbReference type="EMBL" id="ABS64459.1"/>
    </source>
</evidence>
<dbReference type="OrthoDB" id="217645at2"/>
<protein>
    <submittedName>
        <fullName evidence="3">Alpha/beta hydrolase fold</fullName>
    </submittedName>
</protein>
<name>A7HX26_PARL1</name>
<dbReference type="Proteomes" id="UP000006377">
    <property type="component" value="Chromosome"/>
</dbReference>
<dbReference type="InterPro" id="IPR022742">
    <property type="entry name" value="Hydrolase_4"/>
</dbReference>
<dbReference type="RefSeq" id="WP_012111773.1">
    <property type="nucleotide sequence ID" value="NC_009719.1"/>
</dbReference>
<sequence>MGTRRPVSFKSGKWTLKGYLHEPAGAPPFACLVMCHGFSGTMDRLQDHAAAFSEAGFAVLTFDYRNFGESGGKPRQVISIERQLNDIAAAIAFVRAQSNIDSGKVVLWGSSLGGGHVVVAAARDKRVAAVISQVPFNGFPKKVEGMTAGRRRQIVGAMLKDWLRGKLGLSPVYMAAVGHKGEFAVMASDDAAAAVEAMSGGGATTWQNKVAPRILLEMVFYKPGNFAPFVSAPLLVCMAEGDKETPPETVRELAEKAPRGELRRYPIRHFEIYREDIRDMVLRDQIAFLKTHLFVAG</sequence>
<dbReference type="InterPro" id="IPR050261">
    <property type="entry name" value="FrsA_esterase"/>
</dbReference>
<dbReference type="Gene3D" id="3.40.50.1820">
    <property type="entry name" value="alpha/beta hydrolase"/>
    <property type="match status" value="1"/>
</dbReference>
<reference evidence="3 4" key="1">
    <citation type="journal article" date="2011" name="Stand. Genomic Sci.">
        <title>Complete genome sequence of Parvibaculum lavamentivorans type strain (DS-1(T)).</title>
        <authorList>
            <person name="Schleheck D."/>
            <person name="Weiss M."/>
            <person name="Pitluck S."/>
            <person name="Bruce D."/>
            <person name="Land M.L."/>
            <person name="Han S."/>
            <person name="Saunders E."/>
            <person name="Tapia R."/>
            <person name="Detter C."/>
            <person name="Brettin T."/>
            <person name="Han J."/>
            <person name="Woyke T."/>
            <person name="Goodwin L."/>
            <person name="Pennacchio L."/>
            <person name="Nolan M."/>
            <person name="Cook A.M."/>
            <person name="Kjelleberg S."/>
            <person name="Thomas T."/>
        </authorList>
    </citation>
    <scope>NUCLEOTIDE SEQUENCE [LARGE SCALE GENOMIC DNA]</scope>
    <source>
        <strain evidence="4">DS-1 / DSM 13023 / NCIMB 13966</strain>
    </source>
</reference>
<dbReference type="SUPFAM" id="SSF53474">
    <property type="entry name" value="alpha/beta-Hydrolases"/>
    <property type="match status" value="1"/>
</dbReference>
<feature type="domain" description="Serine aminopeptidase S33" evidence="2">
    <location>
        <begin position="27"/>
        <end position="266"/>
    </location>
</feature>
<dbReference type="STRING" id="402881.Plav_2852"/>
<keyword evidence="1 3" id="KW-0378">Hydrolase</keyword>
<dbReference type="KEGG" id="pla:Plav_2852"/>
<evidence type="ECO:0000259" key="2">
    <source>
        <dbReference type="Pfam" id="PF12146"/>
    </source>
</evidence>
<dbReference type="InterPro" id="IPR029058">
    <property type="entry name" value="AB_hydrolase_fold"/>
</dbReference>
<dbReference type="AlphaFoldDB" id="A7HX26"/>
<dbReference type="GO" id="GO:0052689">
    <property type="term" value="F:carboxylic ester hydrolase activity"/>
    <property type="evidence" value="ECO:0007669"/>
    <property type="project" value="UniProtKB-ARBA"/>
</dbReference>
<proteinExistence type="predicted"/>
<dbReference type="eggNOG" id="COG1073">
    <property type="taxonomic scope" value="Bacteria"/>
</dbReference>
<dbReference type="PANTHER" id="PTHR22946:SF9">
    <property type="entry name" value="POLYKETIDE TRANSFERASE AF380"/>
    <property type="match status" value="1"/>
</dbReference>
<dbReference type="EMBL" id="CP000774">
    <property type="protein sequence ID" value="ABS64459.1"/>
    <property type="molecule type" value="Genomic_DNA"/>
</dbReference>